<keyword evidence="1 2" id="KW-0732">Signal</keyword>
<evidence type="ECO:0000259" key="3">
    <source>
        <dbReference type="Pfam" id="PF13505"/>
    </source>
</evidence>
<organism evidence="4 5">
    <name type="scientific">Entomospira nematocerorum</name>
    <dbReference type="NCBI Taxonomy" id="2719987"/>
    <lineage>
        <taxon>Bacteria</taxon>
        <taxon>Pseudomonadati</taxon>
        <taxon>Spirochaetota</taxon>
        <taxon>Spirochaetia</taxon>
        <taxon>Spirochaetales</taxon>
        <taxon>Spirochaetaceae</taxon>
        <taxon>Entomospira</taxon>
    </lineage>
</organism>
<reference evidence="4" key="1">
    <citation type="submission" date="2020-03" db="EMBL/GenBank/DDBJ databases">
        <title>Spirochaetal bacteria isolated from arthropods constitute a novel genus Entomospira genus novum within the order Spirochaetales.</title>
        <authorList>
            <person name="Grana-Miraglia L."/>
            <person name="Sikutova S."/>
            <person name="Fingerle V."/>
            <person name="Sing A."/>
            <person name="Castillo-Ramirez S."/>
            <person name="Margos G."/>
            <person name="Rudolf I."/>
        </authorList>
    </citation>
    <scope>NUCLEOTIDE SEQUENCE</scope>
    <source>
        <strain evidence="4">BR208</strain>
    </source>
</reference>
<feature type="chain" id="PRO_5036892836" evidence="2">
    <location>
        <begin position="23"/>
        <end position="232"/>
    </location>
</feature>
<gene>
    <name evidence="4" type="ORF">HCT46_04080</name>
</gene>
<dbReference type="InterPro" id="IPR027385">
    <property type="entry name" value="Beta-barrel_OMP"/>
</dbReference>
<dbReference type="AlphaFoldDB" id="A0A968GC05"/>
<evidence type="ECO:0000313" key="4">
    <source>
        <dbReference type="EMBL" id="NIZ47092.1"/>
    </source>
</evidence>
<protein>
    <submittedName>
        <fullName evidence="4">Porin family protein</fullName>
    </submittedName>
</protein>
<dbReference type="RefSeq" id="WP_167703517.1">
    <property type="nucleotide sequence ID" value="NZ_CP118168.1"/>
</dbReference>
<evidence type="ECO:0000313" key="5">
    <source>
        <dbReference type="Proteomes" id="UP000752013"/>
    </source>
</evidence>
<feature type="domain" description="Outer membrane protein beta-barrel" evidence="3">
    <location>
        <begin position="38"/>
        <end position="187"/>
    </location>
</feature>
<proteinExistence type="predicted"/>
<feature type="signal peptide" evidence="2">
    <location>
        <begin position="1"/>
        <end position="22"/>
    </location>
</feature>
<dbReference type="Pfam" id="PF13505">
    <property type="entry name" value="OMP_b-brl"/>
    <property type="match status" value="1"/>
</dbReference>
<evidence type="ECO:0000256" key="1">
    <source>
        <dbReference type="ARBA" id="ARBA00022729"/>
    </source>
</evidence>
<comment type="caution">
    <text evidence="4">The sequence shown here is derived from an EMBL/GenBank/DDBJ whole genome shotgun (WGS) entry which is preliminary data.</text>
</comment>
<evidence type="ECO:0000256" key="2">
    <source>
        <dbReference type="SAM" id="SignalP"/>
    </source>
</evidence>
<name>A0A968GC05_9SPIO</name>
<keyword evidence="5" id="KW-1185">Reference proteome</keyword>
<sequence length="232" mass="25767">MIKKVMIVTILLVCNAVSTIWAQDSGSVFSNTDDAHWAVGVKGGLGFNWAFGDLGKPSAGSLMKGHIGIFGEYAFMRYLAIQSDFMIGIRHGFKRKNYQLSWTTMDFDLMIKGRLPLGDIVVLTLGAGLALSTGVGLLTEITPTETRQIRFADYAINAVGMGMAVEIGGEFNLPNNAGFIGSSLRMDWKFNQHHKTLLYVEESRPRGSVHTPISVMLFYGYRWYKPRLGFLR</sequence>
<dbReference type="EMBL" id="JAATLK010000001">
    <property type="protein sequence ID" value="NIZ47092.1"/>
    <property type="molecule type" value="Genomic_DNA"/>
</dbReference>
<accession>A0A968GC05</accession>
<dbReference type="Proteomes" id="UP000752013">
    <property type="component" value="Unassembled WGS sequence"/>
</dbReference>